<protein>
    <submittedName>
        <fullName evidence="6">Uncharacterized protein</fullName>
    </submittedName>
</protein>
<dbReference type="SMART" id="SM00248">
    <property type="entry name" value="ANK"/>
    <property type="match status" value="2"/>
</dbReference>
<keyword evidence="2" id="KW-0677">Repeat</keyword>
<dbReference type="InterPro" id="IPR002110">
    <property type="entry name" value="Ankyrin_rpt"/>
</dbReference>
<dbReference type="GO" id="GO:0016567">
    <property type="term" value="P:protein ubiquitination"/>
    <property type="evidence" value="ECO:0007669"/>
    <property type="project" value="TreeGrafter"/>
</dbReference>
<dbReference type="Proteomes" id="UP000663879">
    <property type="component" value="Unassembled WGS sequence"/>
</dbReference>
<evidence type="ECO:0000256" key="2">
    <source>
        <dbReference type="ARBA" id="ARBA00022737"/>
    </source>
</evidence>
<evidence type="ECO:0000313" key="6">
    <source>
        <dbReference type="EMBL" id="CAF0789840.1"/>
    </source>
</evidence>
<evidence type="ECO:0000256" key="3">
    <source>
        <dbReference type="ARBA" id="ARBA00023043"/>
    </source>
</evidence>
<organism evidence="6 7">
    <name type="scientific">Brachionus calyciflorus</name>
    <dbReference type="NCBI Taxonomy" id="104777"/>
    <lineage>
        <taxon>Eukaryota</taxon>
        <taxon>Metazoa</taxon>
        <taxon>Spiralia</taxon>
        <taxon>Gnathifera</taxon>
        <taxon>Rotifera</taxon>
        <taxon>Eurotatoria</taxon>
        <taxon>Monogononta</taxon>
        <taxon>Pseudotrocha</taxon>
        <taxon>Ploima</taxon>
        <taxon>Brachionidae</taxon>
        <taxon>Brachionus</taxon>
    </lineage>
</organism>
<dbReference type="InterPro" id="IPR051573">
    <property type="entry name" value="Ankyrin-SOCS_box_domain"/>
</dbReference>
<evidence type="ECO:0000256" key="4">
    <source>
        <dbReference type="PROSITE-ProRule" id="PRU00023"/>
    </source>
</evidence>
<dbReference type="PROSITE" id="PS50088">
    <property type="entry name" value="ANK_REPEAT"/>
    <property type="match status" value="1"/>
</dbReference>
<comment type="caution">
    <text evidence="6">The sequence shown here is derived from an EMBL/GenBank/DDBJ whole genome shotgun (WGS) entry which is preliminary data.</text>
</comment>
<dbReference type="SUPFAM" id="SSF48403">
    <property type="entry name" value="Ankyrin repeat"/>
    <property type="match status" value="1"/>
</dbReference>
<gene>
    <name evidence="6" type="ORF">OXX778_LOCUS5910</name>
</gene>
<comment type="similarity">
    <text evidence="1">Belongs to the ankyrin SOCS box (ASB) family.</text>
</comment>
<name>A0A813S2K3_9BILA</name>
<dbReference type="PANTHER" id="PTHR24136">
    <property type="entry name" value="SOWAH (DROSOPHILA) HOMOLOG"/>
    <property type="match status" value="1"/>
</dbReference>
<dbReference type="Pfam" id="PF12796">
    <property type="entry name" value="Ank_2"/>
    <property type="match status" value="1"/>
</dbReference>
<keyword evidence="7" id="KW-1185">Reference proteome</keyword>
<dbReference type="Gene3D" id="1.25.40.20">
    <property type="entry name" value="Ankyrin repeat-containing domain"/>
    <property type="match status" value="1"/>
</dbReference>
<dbReference type="PROSITE" id="PS50297">
    <property type="entry name" value="ANK_REP_REGION"/>
    <property type="match status" value="1"/>
</dbReference>
<accession>A0A813S2K3</accession>
<dbReference type="GO" id="GO:0045732">
    <property type="term" value="P:positive regulation of protein catabolic process"/>
    <property type="evidence" value="ECO:0007669"/>
    <property type="project" value="TreeGrafter"/>
</dbReference>
<dbReference type="OrthoDB" id="194358at2759"/>
<evidence type="ECO:0000256" key="5">
    <source>
        <dbReference type="SAM" id="MobiDB-lite"/>
    </source>
</evidence>
<keyword evidence="3 4" id="KW-0040">ANK repeat</keyword>
<sequence length="148" mass="16314">MAQILASLSMNKKSNSMKDLNLEDSTSSGSSFSLASSTRSPSQTSFSDDDDQLSPAYSELLKAITNGNLGMVKQMLDYGLDVNFIYDKEQNYSFLHLACLMGHSKVIKYLLDCGANANFVTSDGHQAIDFIQPDDLNTISYMLVKMRS</sequence>
<reference evidence="6" key="1">
    <citation type="submission" date="2021-02" db="EMBL/GenBank/DDBJ databases">
        <authorList>
            <person name="Nowell W R."/>
        </authorList>
    </citation>
    <scope>NUCLEOTIDE SEQUENCE</scope>
    <source>
        <strain evidence="6">Ploen Becks lab</strain>
    </source>
</reference>
<feature type="compositionally biased region" description="Low complexity" evidence="5">
    <location>
        <begin position="8"/>
        <end position="46"/>
    </location>
</feature>
<dbReference type="PANTHER" id="PTHR24136:SF15">
    <property type="entry name" value="ANK_REP_REGION DOMAIN-CONTAINING PROTEIN"/>
    <property type="match status" value="1"/>
</dbReference>
<feature type="region of interest" description="Disordered" evidence="5">
    <location>
        <begin position="8"/>
        <end position="51"/>
    </location>
</feature>
<evidence type="ECO:0000256" key="1">
    <source>
        <dbReference type="ARBA" id="ARBA00005949"/>
    </source>
</evidence>
<evidence type="ECO:0000313" key="7">
    <source>
        <dbReference type="Proteomes" id="UP000663879"/>
    </source>
</evidence>
<proteinExistence type="inferred from homology"/>
<dbReference type="InterPro" id="IPR036770">
    <property type="entry name" value="Ankyrin_rpt-contain_sf"/>
</dbReference>
<feature type="repeat" description="ANK" evidence="4">
    <location>
        <begin position="90"/>
        <end position="122"/>
    </location>
</feature>
<dbReference type="AlphaFoldDB" id="A0A813S2K3"/>
<dbReference type="EMBL" id="CAJNOC010000670">
    <property type="protein sequence ID" value="CAF0789840.1"/>
    <property type="molecule type" value="Genomic_DNA"/>
</dbReference>